<proteinExistence type="predicted"/>
<feature type="domain" description="Antitoxin Xre-like helix-turn-helix" evidence="2">
    <location>
        <begin position="25"/>
        <end position="85"/>
    </location>
</feature>
<dbReference type="Pfam" id="PF20432">
    <property type="entry name" value="Xre-like-HTH"/>
    <property type="match status" value="1"/>
</dbReference>
<gene>
    <name evidence="3" type="ORF">OSH07_15900</name>
</gene>
<name>A0A9X3IM95_9HYPH</name>
<evidence type="ECO:0000313" key="4">
    <source>
        <dbReference type="Proteomes" id="UP001144805"/>
    </source>
</evidence>
<dbReference type="RefSeq" id="WP_266339648.1">
    <property type="nucleotide sequence ID" value="NZ_JAPKNK010000006.1"/>
</dbReference>
<dbReference type="InterPro" id="IPR024467">
    <property type="entry name" value="Xre/MbcA/ParS-like_toxin-bd"/>
</dbReference>
<dbReference type="InterPro" id="IPR011979">
    <property type="entry name" value="Antitox_Xre"/>
</dbReference>
<reference evidence="3" key="1">
    <citation type="submission" date="2022-11" db="EMBL/GenBank/DDBJ databases">
        <title>Biodiversity and phylogenetic relationships of bacteria.</title>
        <authorList>
            <person name="Machado R.A.R."/>
            <person name="Bhat A."/>
            <person name="Loulou A."/>
            <person name="Kallel S."/>
        </authorList>
    </citation>
    <scope>NUCLEOTIDE SEQUENCE</scope>
    <source>
        <strain evidence="3">K-TC2</strain>
    </source>
</reference>
<sequence length="142" mass="15207">MAHTHALDIVGGESALGISIRSGRDLIAAVRHGLPVKAVEHVLDTGRMTLAELDLVVLPRKTLSHRRKIGTLTADQSDRLMRAARVIAAAEDTFGSKEKAATWLRRPTTALGDETPLFLLDTSEGALQVETLLGRISHGIAA</sequence>
<dbReference type="InterPro" id="IPR046847">
    <property type="entry name" value="Xre-like_HTH"/>
</dbReference>
<evidence type="ECO:0000259" key="1">
    <source>
        <dbReference type="Pfam" id="PF09722"/>
    </source>
</evidence>
<dbReference type="NCBIfam" id="TIGR02293">
    <property type="entry name" value="TAS_TIGR02293"/>
    <property type="match status" value="1"/>
</dbReference>
<evidence type="ECO:0000313" key="3">
    <source>
        <dbReference type="EMBL" id="MCX5570692.1"/>
    </source>
</evidence>
<evidence type="ECO:0000259" key="2">
    <source>
        <dbReference type="Pfam" id="PF20432"/>
    </source>
</evidence>
<dbReference type="Proteomes" id="UP001144805">
    <property type="component" value="Unassembled WGS sequence"/>
</dbReference>
<feature type="domain" description="Antitoxin Xre/MbcA/ParS-like toxin-binding" evidence="1">
    <location>
        <begin position="89"/>
        <end position="139"/>
    </location>
</feature>
<dbReference type="Pfam" id="PF09722">
    <property type="entry name" value="Xre_MbcA_ParS_C"/>
    <property type="match status" value="1"/>
</dbReference>
<protein>
    <submittedName>
        <fullName evidence="3">DUF2384 domain-containing protein</fullName>
    </submittedName>
</protein>
<organism evidence="3 4">
    <name type="scientific">Kaistia nematophila</name>
    <dbReference type="NCBI Taxonomy" id="2994654"/>
    <lineage>
        <taxon>Bacteria</taxon>
        <taxon>Pseudomonadati</taxon>
        <taxon>Pseudomonadota</taxon>
        <taxon>Alphaproteobacteria</taxon>
        <taxon>Hyphomicrobiales</taxon>
        <taxon>Kaistiaceae</taxon>
        <taxon>Kaistia</taxon>
    </lineage>
</organism>
<keyword evidence="4" id="KW-1185">Reference proteome</keyword>
<dbReference type="GO" id="GO:0003677">
    <property type="term" value="F:DNA binding"/>
    <property type="evidence" value="ECO:0007669"/>
    <property type="project" value="InterPro"/>
</dbReference>
<accession>A0A9X3IM95</accession>
<dbReference type="EMBL" id="JAPKNK010000006">
    <property type="protein sequence ID" value="MCX5570692.1"/>
    <property type="molecule type" value="Genomic_DNA"/>
</dbReference>
<dbReference type="AlphaFoldDB" id="A0A9X3IM95"/>
<comment type="caution">
    <text evidence="3">The sequence shown here is derived from an EMBL/GenBank/DDBJ whole genome shotgun (WGS) entry which is preliminary data.</text>
</comment>